<proteinExistence type="predicted"/>
<gene>
    <name evidence="2" type="ORF">V6L76_13670</name>
</gene>
<dbReference type="EMBL" id="JBAKBE010000007">
    <property type="protein sequence ID" value="MEH0097309.1"/>
    <property type="molecule type" value="Genomic_DNA"/>
</dbReference>
<accession>A0ABU7ZQ04</accession>
<dbReference type="Proteomes" id="UP001380822">
    <property type="component" value="Unassembled WGS sequence"/>
</dbReference>
<evidence type="ECO:0000256" key="1">
    <source>
        <dbReference type="SAM" id="SignalP"/>
    </source>
</evidence>
<evidence type="ECO:0000313" key="3">
    <source>
        <dbReference type="Proteomes" id="UP001380822"/>
    </source>
</evidence>
<protein>
    <submittedName>
        <fullName evidence="2">Uncharacterized protein</fullName>
    </submittedName>
</protein>
<sequence>MFRQVMMATALMAANVAPALAEMIVVAASGDAAFHPGDRIAEGTSLQLPEGARLTFLFKSGEMKVISGPFEGNIAGDTPAAAPISTWETIKSFLGAAEQKSEVLGASRKADSSLPEQPGIWLVSIDSSGKRCARKDQLTFWRRDTDDALTIALRSEAARASDLTWPAGSHTLSAPASFAATEGPLAFSAGSNLRKFDIKVLPQDLEGAAPGAVLGWLLDSGCTRQASALISRVHAGEPLE</sequence>
<dbReference type="RefSeq" id="WP_334251542.1">
    <property type="nucleotide sequence ID" value="NZ_JBAKBE010000007.1"/>
</dbReference>
<keyword evidence="1" id="KW-0732">Signal</keyword>
<keyword evidence="3" id="KW-1185">Reference proteome</keyword>
<reference evidence="2 3" key="1">
    <citation type="submission" date="2024-02" db="EMBL/GenBank/DDBJ databases">
        <title>A new putative Pannonibacter species isolated from two cases of bloodstream infections in paediatric patients.</title>
        <authorList>
            <person name="Castellana S."/>
            <person name="De Laurentiis V."/>
            <person name="Grassi M."/>
            <person name="De Leonardis F."/>
            <person name="Mosca A."/>
            <person name="De Carlo C."/>
            <person name="Sparapano E."/>
            <person name="Ronga L."/>
            <person name="Santacroce L."/>
            <person name="Chironna M."/>
            <person name="De Robertis A."/>
            <person name="Bianco A."/>
            <person name="Del Sambro L."/>
            <person name="Capozzi L."/>
            <person name="Parisi A."/>
        </authorList>
    </citation>
    <scope>NUCLEOTIDE SEQUENCE [LARGE SCALE GENOMIC DNA]</scope>
    <source>
        <strain evidence="2 3">Pt2</strain>
    </source>
</reference>
<feature type="chain" id="PRO_5046394831" evidence="1">
    <location>
        <begin position="22"/>
        <end position="240"/>
    </location>
</feature>
<evidence type="ECO:0000313" key="2">
    <source>
        <dbReference type="EMBL" id="MEH0097309.1"/>
    </source>
</evidence>
<organism evidence="2 3">
    <name type="scientific">Pannonibacter anstelovis</name>
    <dbReference type="NCBI Taxonomy" id="3121537"/>
    <lineage>
        <taxon>Bacteria</taxon>
        <taxon>Pseudomonadati</taxon>
        <taxon>Pseudomonadota</taxon>
        <taxon>Alphaproteobacteria</taxon>
        <taxon>Hyphomicrobiales</taxon>
        <taxon>Stappiaceae</taxon>
        <taxon>Pannonibacter</taxon>
    </lineage>
</organism>
<comment type="caution">
    <text evidence="2">The sequence shown here is derived from an EMBL/GenBank/DDBJ whole genome shotgun (WGS) entry which is preliminary data.</text>
</comment>
<name>A0ABU7ZQ04_9HYPH</name>
<feature type="signal peptide" evidence="1">
    <location>
        <begin position="1"/>
        <end position="21"/>
    </location>
</feature>